<evidence type="ECO:0000313" key="2">
    <source>
        <dbReference type="Proteomes" id="UP001152795"/>
    </source>
</evidence>
<evidence type="ECO:0000313" key="1">
    <source>
        <dbReference type="EMBL" id="CAB4011923.1"/>
    </source>
</evidence>
<gene>
    <name evidence="1" type="ORF">PACLA_8A073859</name>
</gene>
<name>A0A7D9IPM4_PARCT</name>
<dbReference type="AlphaFoldDB" id="A0A7D9IPM4"/>
<dbReference type="Proteomes" id="UP001152795">
    <property type="component" value="Unassembled WGS sequence"/>
</dbReference>
<comment type="caution">
    <text evidence="1">The sequence shown here is derived from an EMBL/GenBank/DDBJ whole genome shotgun (WGS) entry which is preliminary data.</text>
</comment>
<protein>
    <submittedName>
        <fullName evidence="1">Uncharacterized protein</fullName>
    </submittedName>
</protein>
<keyword evidence="2" id="KW-1185">Reference proteome</keyword>
<proteinExistence type="predicted"/>
<reference evidence="1" key="1">
    <citation type="submission" date="2020-04" db="EMBL/GenBank/DDBJ databases">
        <authorList>
            <person name="Alioto T."/>
            <person name="Alioto T."/>
            <person name="Gomez Garrido J."/>
        </authorList>
    </citation>
    <scope>NUCLEOTIDE SEQUENCE</scope>
    <source>
        <strain evidence="1">A484AB</strain>
    </source>
</reference>
<dbReference type="EMBL" id="CACRXK020007315">
    <property type="protein sequence ID" value="CAB4011923.1"/>
    <property type="molecule type" value="Genomic_DNA"/>
</dbReference>
<organism evidence="1 2">
    <name type="scientific">Paramuricea clavata</name>
    <name type="common">Red gorgonian</name>
    <name type="synonym">Violescent sea-whip</name>
    <dbReference type="NCBI Taxonomy" id="317549"/>
    <lineage>
        <taxon>Eukaryota</taxon>
        <taxon>Metazoa</taxon>
        <taxon>Cnidaria</taxon>
        <taxon>Anthozoa</taxon>
        <taxon>Octocorallia</taxon>
        <taxon>Malacalcyonacea</taxon>
        <taxon>Plexauridae</taxon>
        <taxon>Paramuricea</taxon>
    </lineage>
</organism>
<accession>A0A7D9IPM4</accession>
<sequence>MKVHGVTMTADGQTTSTVQTNTVQSSTIDHEQVTAGQVVSQLTNEADVQLAEVLVAVSDALVAANQEQTSNEDVQLIQEGTEGQANADGSVQILETGEQQGIETDMNADQTVPIITSEESGQIIHNAQVIDATQLTEEQLMQVSNITNVQTSEGQLIAMNVEDAHVIDPSQLHALSVIAEAAKGNQIHIPDIIAAAAASGVNITTSDDVDHIVAVQAENGQQAHVEIQQEMQEGVVTTNQEEQPMETA</sequence>